<name>A0ABV9UA45_9ACTN</name>
<sequence>MSDVLFVPVRTPAEGMQALVTGRAPDGRRVGIAFSDPDSLRRALGDGAEWTRLSSRALRAMLRPAGITRIQLNPLLTPTHPQPAHPQAERSQTAHSQAGRSQTARPPAASPVRPRTRARALTVAVAG</sequence>
<dbReference type="InterPro" id="IPR049975">
    <property type="entry name" value="SAV_915-like_dom"/>
</dbReference>
<comment type="caution">
    <text evidence="3">The sequence shown here is derived from an EMBL/GenBank/DDBJ whole genome shotgun (WGS) entry which is preliminary data.</text>
</comment>
<accession>A0ABV9UA45</accession>
<dbReference type="NCBIfam" id="NF042914">
    <property type="entry name" value="SAV915_dom"/>
    <property type="match status" value="1"/>
</dbReference>
<dbReference type="RefSeq" id="WP_378263019.1">
    <property type="nucleotide sequence ID" value="NZ_JBHSIT010000013.1"/>
</dbReference>
<feature type="compositionally biased region" description="Polar residues" evidence="1">
    <location>
        <begin position="89"/>
        <end position="103"/>
    </location>
</feature>
<gene>
    <name evidence="3" type="ORF">ACFPCY_36100</name>
</gene>
<feature type="domain" description="SseB protein N-terminal" evidence="2">
    <location>
        <begin position="5"/>
        <end position="74"/>
    </location>
</feature>
<dbReference type="InterPro" id="IPR009839">
    <property type="entry name" value="SseB_N"/>
</dbReference>
<evidence type="ECO:0000259" key="2">
    <source>
        <dbReference type="Pfam" id="PF07179"/>
    </source>
</evidence>
<feature type="region of interest" description="Disordered" evidence="1">
    <location>
        <begin position="72"/>
        <end position="127"/>
    </location>
</feature>
<organism evidence="3 4">
    <name type="scientific">Actinomadura gamaensis</name>
    <dbReference type="NCBI Taxonomy" id="1763541"/>
    <lineage>
        <taxon>Bacteria</taxon>
        <taxon>Bacillati</taxon>
        <taxon>Actinomycetota</taxon>
        <taxon>Actinomycetes</taxon>
        <taxon>Streptosporangiales</taxon>
        <taxon>Thermomonosporaceae</taxon>
        <taxon>Actinomadura</taxon>
    </lineage>
</organism>
<evidence type="ECO:0000313" key="3">
    <source>
        <dbReference type="EMBL" id="MFC4912769.1"/>
    </source>
</evidence>
<reference evidence="4" key="1">
    <citation type="journal article" date="2019" name="Int. J. Syst. Evol. Microbiol.">
        <title>The Global Catalogue of Microorganisms (GCM) 10K type strain sequencing project: providing services to taxonomists for standard genome sequencing and annotation.</title>
        <authorList>
            <consortium name="The Broad Institute Genomics Platform"/>
            <consortium name="The Broad Institute Genome Sequencing Center for Infectious Disease"/>
            <person name="Wu L."/>
            <person name="Ma J."/>
        </authorList>
    </citation>
    <scope>NUCLEOTIDE SEQUENCE [LARGE SCALE GENOMIC DNA]</scope>
    <source>
        <strain evidence="4">KLKA75</strain>
    </source>
</reference>
<protein>
    <submittedName>
        <fullName evidence="3">SAV_915 family protein</fullName>
    </submittedName>
</protein>
<keyword evidence="4" id="KW-1185">Reference proteome</keyword>
<evidence type="ECO:0000256" key="1">
    <source>
        <dbReference type="SAM" id="MobiDB-lite"/>
    </source>
</evidence>
<evidence type="ECO:0000313" key="4">
    <source>
        <dbReference type="Proteomes" id="UP001595872"/>
    </source>
</evidence>
<dbReference type="Pfam" id="PF07179">
    <property type="entry name" value="SseB"/>
    <property type="match status" value="1"/>
</dbReference>
<dbReference type="Proteomes" id="UP001595872">
    <property type="component" value="Unassembled WGS sequence"/>
</dbReference>
<proteinExistence type="predicted"/>
<dbReference type="EMBL" id="JBHSIT010000013">
    <property type="protein sequence ID" value="MFC4912769.1"/>
    <property type="molecule type" value="Genomic_DNA"/>
</dbReference>
<feature type="compositionally biased region" description="Low complexity" evidence="1">
    <location>
        <begin position="104"/>
        <end position="127"/>
    </location>
</feature>